<gene>
    <name evidence="1" type="ORF">U14_00302</name>
</gene>
<accession>A0A0S6VTZ8</accession>
<dbReference type="STRING" id="1499966.U14_00302"/>
<dbReference type="Proteomes" id="UP000030700">
    <property type="component" value="Unassembled WGS sequence"/>
</dbReference>
<sequence length="268" mass="30155">MAFLECKFYSDALGLSTSMSVILPQKISKQPDVRYPGKNGTYKTLFLLHGLSDDHSIWMRRTSIERYAASFGIAVVMPEVGRSFYADMRYGGAYETFVAQELPAIARSFFPLSDAREDTYIAGLSMGGYGAFKFALNYPENYCAAASLSGALDMASAGNVPEREADIRQDLINIWGNASAIANTKHDLFWAANTLKAQGRECPKLYMCCGDADFLYQSNLAFRDFALQQQLPLTWQIDSGYAHTWDYWDVRIQTALTWMFNGENEKSW</sequence>
<protein>
    <submittedName>
        <fullName evidence="1">Predicted esterase</fullName>
    </submittedName>
</protein>
<dbReference type="HOGENOM" id="CLU_037618_3_0_0"/>
<dbReference type="PANTHER" id="PTHR48098">
    <property type="entry name" value="ENTEROCHELIN ESTERASE-RELATED"/>
    <property type="match status" value="1"/>
</dbReference>
<dbReference type="EMBL" id="DF820455">
    <property type="protein sequence ID" value="GAK49084.1"/>
    <property type="molecule type" value="Genomic_DNA"/>
</dbReference>
<evidence type="ECO:0000313" key="2">
    <source>
        <dbReference type="Proteomes" id="UP000030700"/>
    </source>
</evidence>
<proteinExistence type="predicted"/>
<dbReference type="Pfam" id="PF00756">
    <property type="entry name" value="Esterase"/>
    <property type="match status" value="1"/>
</dbReference>
<organism evidence="1 2">
    <name type="scientific">Candidatus Moduliflexus flocculans</name>
    <dbReference type="NCBI Taxonomy" id="1499966"/>
    <lineage>
        <taxon>Bacteria</taxon>
        <taxon>Candidatus Moduliflexota</taxon>
        <taxon>Candidatus Moduliflexia</taxon>
        <taxon>Candidatus Moduliflexales</taxon>
        <taxon>Candidatus Moduliflexaceae</taxon>
    </lineage>
</organism>
<dbReference type="PANTHER" id="PTHR48098:SF1">
    <property type="entry name" value="DIACYLGLYCEROL ACYLTRANSFERASE_MYCOLYLTRANSFERASE AG85A"/>
    <property type="match status" value="1"/>
</dbReference>
<dbReference type="InterPro" id="IPR029058">
    <property type="entry name" value="AB_hydrolase_fold"/>
</dbReference>
<dbReference type="AlphaFoldDB" id="A0A0S6VTZ8"/>
<dbReference type="InterPro" id="IPR050583">
    <property type="entry name" value="Mycobacterial_A85_antigen"/>
</dbReference>
<keyword evidence="2" id="KW-1185">Reference proteome</keyword>
<reference evidence="1 2" key="1">
    <citation type="journal article" date="2015" name="PeerJ">
        <title>First genomic representation of candidate bacterial phylum KSB3 points to enhanced environmental sensing as a trigger of wastewater bulking.</title>
        <authorList>
            <person name="Sekiguchi Y."/>
            <person name="Ohashi A."/>
            <person name="Parks D.H."/>
            <person name="Yamauchi T."/>
            <person name="Tyson G.W."/>
            <person name="Hugenholtz P."/>
        </authorList>
    </citation>
    <scope>NUCLEOTIDE SEQUENCE [LARGE SCALE GENOMIC DNA]</scope>
</reference>
<dbReference type="Gene3D" id="3.40.50.1820">
    <property type="entry name" value="alpha/beta hydrolase"/>
    <property type="match status" value="1"/>
</dbReference>
<evidence type="ECO:0000313" key="1">
    <source>
        <dbReference type="EMBL" id="GAK49084.1"/>
    </source>
</evidence>
<dbReference type="SUPFAM" id="SSF53474">
    <property type="entry name" value="alpha/beta-Hydrolases"/>
    <property type="match status" value="1"/>
</dbReference>
<dbReference type="InterPro" id="IPR000801">
    <property type="entry name" value="Esterase-like"/>
</dbReference>
<dbReference type="GO" id="GO:0016747">
    <property type="term" value="F:acyltransferase activity, transferring groups other than amino-acyl groups"/>
    <property type="evidence" value="ECO:0007669"/>
    <property type="project" value="TreeGrafter"/>
</dbReference>
<name>A0A0S6VTZ8_9BACT</name>